<dbReference type="GO" id="GO:0005249">
    <property type="term" value="F:voltage-gated potassium channel activity"/>
    <property type="evidence" value="ECO:0007669"/>
    <property type="project" value="TreeGrafter"/>
</dbReference>
<gene>
    <name evidence="1" type="ORF">AK812_SmicGene466</name>
</gene>
<dbReference type="SUPFAM" id="SSF51206">
    <property type="entry name" value="cAMP-binding domain-like"/>
    <property type="match status" value="1"/>
</dbReference>
<dbReference type="PANTHER" id="PTHR10217">
    <property type="entry name" value="VOLTAGE AND LIGAND GATED POTASSIUM CHANNEL"/>
    <property type="match status" value="1"/>
</dbReference>
<dbReference type="Proteomes" id="UP000186817">
    <property type="component" value="Unassembled WGS sequence"/>
</dbReference>
<protein>
    <submittedName>
        <fullName evidence="1">Uncharacterized protein</fullName>
    </submittedName>
</protein>
<dbReference type="InterPro" id="IPR050818">
    <property type="entry name" value="KCNH_animal-type"/>
</dbReference>
<sequence length="371" mass="42054">MLHGSSSWRFVLDAGKYVASLMYGLHLLTCIWYWVGNVPDGWVQEQELSAQSLSSMYFASLTLTLSRLPASSMKWNMTLQTDGERTLAIVATFMALATSSVCISKVTNVMSRWQSMREKRRLIVESLRSYCASHGVDAWHLLGMKKYAERELARKAAGEAHANLLQTFSSSMLKSLLHQARRSFLCYHKELTSWCAKSEHLEYSICNKAMTEHYEMRHDCIFMPSDHADGMYLMATMLESRPSWLSCLGYAGLGQTPVDIQIVQFGAHEFDSIGMMPRCETNASRPQSGTRCCLWRFLTKPTDEIEENVVHLEPGDYISEHALWIAGWSHRGRLQATADGWLLALPTCSLMETLKEHPNIAECVVSFAKRQ</sequence>
<proteinExistence type="predicted"/>
<dbReference type="PANTHER" id="PTHR10217:SF435">
    <property type="entry name" value="POTASSIUM VOLTAGE-GATED CHANNEL PROTEIN EAG"/>
    <property type="match status" value="1"/>
</dbReference>
<accession>A0A1Q9F6P1</accession>
<reference evidence="1 2" key="1">
    <citation type="submission" date="2016-02" db="EMBL/GenBank/DDBJ databases">
        <title>Genome analysis of coral dinoflagellate symbionts highlights evolutionary adaptations to a symbiotic lifestyle.</title>
        <authorList>
            <person name="Aranda M."/>
            <person name="Li Y."/>
            <person name="Liew Y.J."/>
            <person name="Baumgarten S."/>
            <person name="Simakov O."/>
            <person name="Wilson M."/>
            <person name="Piel J."/>
            <person name="Ashoor H."/>
            <person name="Bougouffa S."/>
            <person name="Bajic V.B."/>
            <person name="Ryu T."/>
            <person name="Ravasi T."/>
            <person name="Bayer T."/>
            <person name="Micklem G."/>
            <person name="Kim H."/>
            <person name="Bhak J."/>
            <person name="Lajeunesse T.C."/>
            <person name="Voolstra C.R."/>
        </authorList>
    </citation>
    <scope>NUCLEOTIDE SEQUENCE [LARGE SCALE GENOMIC DNA]</scope>
    <source>
        <strain evidence="1 2">CCMP2467</strain>
    </source>
</reference>
<evidence type="ECO:0000313" key="2">
    <source>
        <dbReference type="Proteomes" id="UP000186817"/>
    </source>
</evidence>
<dbReference type="AlphaFoldDB" id="A0A1Q9F6P1"/>
<dbReference type="GO" id="GO:0042391">
    <property type="term" value="P:regulation of membrane potential"/>
    <property type="evidence" value="ECO:0007669"/>
    <property type="project" value="TreeGrafter"/>
</dbReference>
<dbReference type="InterPro" id="IPR018490">
    <property type="entry name" value="cNMP-bd_dom_sf"/>
</dbReference>
<comment type="caution">
    <text evidence="1">The sequence shown here is derived from an EMBL/GenBank/DDBJ whole genome shotgun (WGS) entry which is preliminary data.</text>
</comment>
<keyword evidence="2" id="KW-1185">Reference proteome</keyword>
<name>A0A1Q9F6P1_SYMMI</name>
<dbReference type="OrthoDB" id="437512at2759"/>
<dbReference type="GO" id="GO:0005886">
    <property type="term" value="C:plasma membrane"/>
    <property type="evidence" value="ECO:0007669"/>
    <property type="project" value="TreeGrafter"/>
</dbReference>
<organism evidence="1 2">
    <name type="scientific">Symbiodinium microadriaticum</name>
    <name type="common">Dinoflagellate</name>
    <name type="synonym">Zooxanthella microadriatica</name>
    <dbReference type="NCBI Taxonomy" id="2951"/>
    <lineage>
        <taxon>Eukaryota</taxon>
        <taxon>Sar</taxon>
        <taxon>Alveolata</taxon>
        <taxon>Dinophyceae</taxon>
        <taxon>Suessiales</taxon>
        <taxon>Symbiodiniaceae</taxon>
        <taxon>Symbiodinium</taxon>
    </lineage>
</organism>
<dbReference type="EMBL" id="LSRX01000004">
    <property type="protein sequence ID" value="OLQ15354.1"/>
    <property type="molecule type" value="Genomic_DNA"/>
</dbReference>
<evidence type="ECO:0000313" key="1">
    <source>
        <dbReference type="EMBL" id="OLQ15354.1"/>
    </source>
</evidence>